<proteinExistence type="predicted"/>
<name>A0A2P2NXL5_RHIMU</name>
<evidence type="ECO:0000313" key="1">
    <source>
        <dbReference type="EMBL" id="MBX47184.1"/>
    </source>
</evidence>
<reference evidence="1" key="1">
    <citation type="submission" date="2018-02" db="EMBL/GenBank/DDBJ databases">
        <title>Rhizophora mucronata_Transcriptome.</title>
        <authorList>
            <person name="Meera S.P."/>
            <person name="Sreeshan A."/>
            <person name="Augustine A."/>
        </authorList>
    </citation>
    <scope>NUCLEOTIDE SEQUENCE</scope>
    <source>
        <tissue evidence="1">Leaf</tissue>
    </source>
</reference>
<accession>A0A2P2NXL5</accession>
<protein>
    <submittedName>
        <fullName evidence="1">Uncharacterized protein</fullName>
    </submittedName>
</protein>
<sequence>MKLPHLNLHYVSSNS</sequence>
<organism evidence="1">
    <name type="scientific">Rhizophora mucronata</name>
    <name type="common">Asiatic mangrove</name>
    <dbReference type="NCBI Taxonomy" id="61149"/>
    <lineage>
        <taxon>Eukaryota</taxon>
        <taxon>Viridiplantae</taxon>
        <taxon>Streptophyta</taxon>
        <taxon>Embryophyta</taxon>
        <taxon>Tracheophyta</taxon>
        <taxon>Spermatophyta</taxon>
        <taxon>Magnoliopsida</taxon>
        <taxon>eudicotyledons</taxon>
        <taxon>Gunneridae</taxon>
        <taxon>Pentapetalae</taxon>
        <taxon>rosids</taxon>
        <taxon>fabids</taxon>
        <taxon>Malpighiales</taxon>
        <taxon>Rhizophoraceae</taxon>
        <taxon>Rhizophora</taxon>
    </lineage>
</organism>
<dbReference type="EMBL" id="GGEC01066700">
    <property type="protein sequence ID" value="MBX47184.1"/>
    <property type="molecule type" value="Transcribed_RNA"/>
</dbReference>